<protein>
    <recommendedName>
        <fullName evidence="7">CDC20/Fizzy WD40 domain-containing protein</fullName>
    </recommendedName>
</protein>
<feature type="repeat" description="WD" evidence="5">
    <location>
        <begin position="215"/>
        <end position="248"/>
    </location>
</feature>
<dbReference type="SMART" id="SM00320">
    <property type="entry name" value="WD40"/>
    <property type="match status" value="5"/>
</dbReference>
<name>A0A9N9SA37_PHACE</name>
<dbReference type="SUPFAM" id="SSF50978">
    <property type="entry name" value="WD40 repeat-like"/>
    <property type="match status" value="1"/>
</dbReference>
<comment type="similarity">
    <text evidence="1">Belongs to the WD repeat CDC20/Fizzy family.</text>
</comment>
<dbReference type="InterPro" id="IPR033010">
    <property type="entry name" value="Cdc20/Fizzy"/>
</dbReference>
<dbReference type="InterPro" id="IPR056150">
    <property type="entry name" value="WD40_CDC20-Fz"/>
</dbReference>
<keyword evidence="4" id="KW-0131">Cell cycle</keyword>
<evidence type="ECO:0000256" key="5">
    <source>
        <dbReference type="PROSITE-ProRule" id="PRU00221"/>
    </source>
</evidence>
<evidence type="ECO:0000259" key="7">
    <source>
        <dbReference type="Pfam" id="PF24807"/>
    </source>
</evidence>
<dbReference type="GO" id="GO:0031145">
    <property type="term" value="P:anaphase-promoting complex-dependent catabolic process"/>
    <property type="evidence" value="ECO:0007669"/>
    <property type="project" value="TreeGrafter"/>
</dbReference>
<evidence type="ECO:0000256" key="2">
    <source>
        <dbReference type="ARBA" id="ARBA00022574"/>
    </source>
</evidence>
<dbReference type="PROSITE" id="PS00678">
    <property type="entry name" value="WD_REPEATS_1"/>
    <property type="match status" value="1"/>
</dbReference>
<dbReference type="OrthoDB" id="10263272at2759"/>
<sequence length="506" mass="56391">MSFTNIDERIFRQSRLGVARNLFDAEVPHRIASYDRFIPYRANNNWETSFSTIPDPNKNTPTGKKARETGENARDSSVYNILLRNELLGENIEDVKSQCDERQALTPVKSKNLFKYGTPSKLMKGEYCLEIFTLVSPYSLSPLSTSSQRLLRSPHKATRKISRIPFKVLDAPELQDDFYLNLVDWSVQNVLSVGLGSCVYLWSACTSQVTRLCDLSSDGNVVTSVAWSERGHLVAVGTHNGYVTVWDVAVNKQGGSPCMEWGCAELRQQGSVDPAAGHEDATFKLTNVTERRLVGHRQEVCGLKWSPDNQYLASGGNDNRLYVWNAQALSPVQTYTDHLAAVKAIAWSPHHHGLLASGGGTADSSELISTHGYSQDQILVWKYPSVTQVVKLTGHSYRMLYLAMSPDGEAKRSQVCNLAWSKHSSELVSTHGYSQNQILVWKYPSLTQVAKLTGHSYRVLYLALSPDGEAIVTGAGDETLRFWNVFSKARSQKETRSVLSLYTGIR</sequence>
<reference evidence="8" key="2">
    <citation type="submission" date="2022-10" db="EMBL/GenBank/DDBJ databases">
        <authorList>
            <consortium name="ENA_rothamsted_submissions"/>
            <consortium name="culmorum"/>
            <person name="King R."/>
        </authorList>
    </citation>
    <scope>NUCLEOTIDE SEQUENCE</scope>
</reference>
<dbReference type="GO" id="GO:1990757">
    <property type="term" value="F:ubiquitin ligase activator activity"/>
    <property type="evidence" value="ECO:0007669"/>
    <property type="project" value="TreeGrafter"/>
</dbReference>
<keyword evidence="3" id="KW-0677">Repeat</keyword>
<dbReference type="PROSITE" id="PS50294">
    <property type="entry name" value="WD_REPEATS_REGION"/>
    <property type="match status" value="3"/>
</dbReference>
<evidence type="ECO:0000256" key="3">
    <source>
        <dbReference type="ARBA" id="ARBA00022737"/>
    </source>
</evidence>
<keyword evidence="9" id="KW-1185">Reference proteome</keyword>
<dbReference type="GO" id="GO:0010997">
    <property type="term" value="F:anaphase-promoting complex binding"/>
    <property type="evidence" value="ECO:0007669"/>
    <property type="project" value="InterPro"/>
</dbReference>
<feature type="compositionally biased region" description="Polar residues" evidence="6">
    <location>
        <begin position="49"/>
        <end position="62"/>
    </location>
</feature>
<proteinExistence type="inferred from homology"/>
<dbReference type="PROSITE" id="PS50082">
    <property type="entry name" value="WD_REPEATS_2"/>
    <property type="match status" value="3"/>
</dbReference>
<organism evidence="8 9">
    <name type="scientific">Phaedon cochleariae</name>
    <name type="common">Mustard beetle</name>
    <dbReference type="NCBI Taxonomy" id="80249"/>
    <lineage>
        <taxon>Eukaryota</taxon>
        <taxon>Metazoa</taxon>
        <taxon>Ecdysozoa</taxon>
        <taxon>Arthropoda</taxon>
        <taxon>Hexapoda</taxon>
        <taxon>Insecta</taxon>
        <taxon>Pterygota</taxon>
        <taxon>Neoptera</taxon>
        <taxon>Endopterygota</taxon>
        <taxon>Coleoptera</taxon>
        <taxon>Polyphaga</taxon>
        <taxon>Cucujiformia</taxon>
        <taxon>Chrysomeloidea</taxon>
        <taxon>Chrysomelidae</taxon>
        <taxon>Chrysomelinae</taxon>
        <taxon>Chrysomelini</taxon>
        <taxon>Phaedon</taxon>
    </lineage>
</organism>
<feature type="domain" description="CDC20/Fizzy WD40" evidence="7">
    <location>
        <begin position="169"/>
        <end position="364"/>
    </location>
</feature>
<keyword evidence="2 5" id="KW-0853">WD repeat</keyword>
<dbReference type="Gene3D" id="2.130.10.10">
    <property type="entry name" value="YVTN repeat-like/Quinoprotein amine dehydrogenase"/>
    <property type="match status" value="2"/>
</dbReference>
<evidence type="ECO:0000313" key="9">
    <source>
        <dbReference type="Proteomes" id="UP001153737"/>
    </source>
</evidence>
<evidence type="ECO:0000256" key="6">
    <source>
        <dbReference type="SAM" id="MobiDB-lite"/>
    </source>
</evidence>
<dbReference type="Proteomes" id="UP001153737">
    <property type="component" value="Chromosome 12"/>
</dbReference>
<evidence type="ECO:0000256" key="1">
    <source>
        <dbReference type="ARBA" id="ARBA00006445"/>
    </source>
</evidence>
<dbReference type="InterPro" id="IPR019775">
    <property type="entry name" value="WD40_repeat_CS"/>
</dbReference>
<dbReference type="AlphaFoldDB" id="A0A9N9SA37"/>
<dbReference type="InterPro" id="IPR036322">
    <property type="entry name" value="WD40_repeat_dom_sf"/>
</dbReference>
<feature type="repeat" description="WD" evidence="5">
    <location>
        <begin position="452"/>
        <end position="493"/>
    </location>
</feature>
<evidence type="ECO:0000313" key="8">
    <source>
        <dbReference type="EMBL" id="CAG9815339.1"/>
    </source>
</evidence>
<dbReference type="InterPro" id="IPR015943">
    <property type="entry name" value="WD40/YVTN_repeat-like_dom_sf"/>
</dbReference>
<dbReference type="Pfam" id="PF00400">
    <property type="entry name" value="WD40"/>
    <property type="match status" value="1"/>
</dbReference>
<accession>A0A9N9SA37</accession>
<feature type="repeat" description="WD" evidence="5">
    <location>
        <begin position="293"/>
        <end position="334"/>
    </location>
</feature>
<gene>
    <name evidence="8" type="ORF">PHAECO_LOCUS3119</name>
</gene>
<dbReference type="EMBL" id="OU896718">
    <property type="protein sequence ID" value="CAG9815339.1"/>
    <property type="molecule type" value="Genomic_DNA"/>
</dbReference>
<evidence type="ECO:0000256" key="4">
    <source>
        <dbReference type="ARBA" id="ARBA00023306"/>
    </source>
</evidence>
<dbReference type="GO" id="GO:1905786">
    <property type="term" value="P:positive regulation of anaphase-promoting complex-dependent catabolic process"/>
    <property type="evidence" value="ECO:0007669"/>
    <property type="project" value="TreeGrafter"/>
</dbReference>
<feature type="region of interest" description="Disordered" evidence="6">
    <location>
        <begin position="49"/>
        <end position="72"/>
    </location>
</feature>
<dbReference type="PANTHER" id="PTHR19918">
    <property type="entry name" value="CELL DIVISION CYCLE 20 CDC20 FIZZY -RELATED"/>
    <property type="match status" value="1"/>
</dbReference>
<dbReference type="PANTHER" id="PTHR19918:SF1">
    <property type="entry name" value="FIZZY-RELATED PROTEIN HOMOLOG"/>
    <property type="match status" value="1"/>
</dbReference>
<dbReference type="GO" id="GO:0005680">
    <property type="term" value="C:anaphase-promoting complex"/>
    <property type="evidence" value="ECO:0007669"/>
    <property type="project" value="TreeGrafter"/>
</dbReference>
<dbReference type="Pfam" id="PF24807">
    <property type="entry name" value="WD40_CDC20-Fz"/>
    <property type="match status" value="1"/>
</dbReference>
<reference evidence="8" key="1">
    <citation type="submission" date="2022-01" db="EMBL/GenBank/DDBJ databases">
        <authorList>
            <person name="King R."/>
        </authorList>
    </citation>
    <scope>NUCLEOTIDE SEQUENCE</scope>
</reference>
<dbReference type="InterPro" id="IPR001680">
    <property type="entry name" value="WD40_rpt"/>
</dbReference>